<protein>
    <submittedName>
        <fullName evidence="1">Uncharacterized protein</fullName>
    </submittedName>
</protein>
<reference evidence="1 2" key="1">
    <citation type="submission" date="2014-09" db="EMBL/GenBank/DDBJ databases">
        <title>Sporocytophaga myxococcoides PG-01 genome sequencing.</title>
        <authorList>
            <person name="Liu L."/>
            <person name="Gao P.J."/>
            <person name="Chen G.J."/>
            <person name="Wang L.S."/>
        </authorList>
    </citation>
    <scope>NUCLEOTIDE SEQUENCE [LARGE SCALE GENOMIC DNA]</scope>
    <source>
        <strain evidence="1 2">PG-01</strain>
    </source>
</reference>
<proteinExistence type="predicted"/>
<evidence type="ECO:0000313" key="2">
    <source>
        <dbReference type="Proteomes" id="UP000030185"/>
    </source>
</evidence>
<name>A0A098LGJ2_9BACT</name>
<dbReference type="AlphaFoldDB" id="A0A098LGJ2"/>
<organism evidence="1 2">
    <name type="scientific">Sporocytophaga myxococcoides</name>
    <dbReference type="NCBI Taxonomy" id="153721"/>
    <lineage>
        <taxon>Bacteria</taxon>
        <taxon>Pseudomonadati</taxon>
        <taxon>Bacteroidota</taxon>
        <taxon>Cytophagia</taxon>
        <taxon>Cytophagales</taxon>
        <taxon>Cytophagaceae</taxon>
        <taxon>Sporocytophaga</taxon>
    </lineage>
</organism>
<dbReference type="EMBL" id="BBLT01000006">
    <property type="protein sequence ID" value="GAL86106.1"/>
    <property type="molecule type" value="Genomic_DNA"/>
</dbReference>
<sequence>MIATSQKDNSNNYIQTGTSGNSGVLFNITFANKPTKDTTVNLSESGLKVTLIVREGNTIWNASTGIINTKVKDGVTTSSFNSIDFTKLGGEQAQGTGSITTKD</sequence>
<keyword evidence="2" id="KW-1185">Reference proteome</keyword>
<accession>A0A098LGJ2</accession>
<comment type="caution">
    <text evidence="1">The sequence shown here is derived from an EMBL/GenBank/DDBJ whole genome shotgun (WGS) entry which is preliminary data.</text>
</comment>
<gene>
    <name evidence="1" type="ORF">MYP_3335</name>
</gene>
<dbReference type="Proteomes" id="UP000030185">
    <property type="component" value="Unassembled WGS sequence"/>
</dbReference>
<evidence type="ECO:0000313" key="1">
    <source>
        <dbReference type="EMBL" id="GAL86106.1"/>
    </source>
</evidence>